<comment type="caution">
    <text evidence="6">The sequence shown here is derived from an EMBL/GenBank/DDBJ whole genome shotgun (WGS) entry which is preliminary data.</text>
</comment>
<reference evidence="6" key="1">
    <citation type="journal article" date="2021" name="Sci. Rep.">
        <title>Diploid genomic architecture of Nitzschia inconspicua, an elite biomass production diatom.</title>
        <authorList>
            <person name="Oliver A."/>
            <person name="Podell S."/>
            <person name="Pinowska A."/>
            <person name="Traller J.C."/>
            <person name="Smith S.R."/>
            <person name="McClure R."/>
            <person name="Beliaev A."/>
            <person name="Bohutskyi P."/>
            <person name="Hill E.A."/>
            <person name="Rabines A."/>
            <person name="Zheng H."/>
            <person name="Allen L.Z."/>
            <person name="Kuo A."/>
            <person name="Grigoriev I.V."/>
            <person name="Allen A.E."/>
            <person name="Hazlebeck D."/>
            <person name="Allen E.E."/>
        </authorList>
    </citation>
    <scope>NUCLEOTIDE SEQUENCE</scope>
    <source>
        <strain evidence="6">Hildebrandi</strain>
    </source>
</reference>
<feature type="region of interest" description="Disordered" evidence="4">
    <location>
        <begin position="1"/>
        <end position="20"/>
    </location>
</feature>
<dbReference type="AlphaFoldDB" id="A0A9K3KMP5"/>
<feature type="region of interest" description="Disordered" evidence="4">
    <location>
        <begin position="601"/>
        <end position="718"/>
    </location>
</feature>
<dbReference type="GO" id="GO:0031564">
    <property type="term" value="P:transcription antitermination"/>
    <property type="evidence" value="ECO:0007669"/>
    <property type="project" value="UniProtKB-KW"/>
</dbReference>
<evidence type="ECO:0000256" key="2">
    <source>
        <dbReference type="ARBA" id="ARBA00023015"/>
    </source>
</evidence>
<evidence type="ECO:0000259" key="5">
    <source>
        <dbReference type="PROSITE" id="PS50800"/>
    </source>
</evidence>
<keyword evidence="7" id="KW-1185">Reference proteome</keyword>
<dbReference type="EMBL" id="JAGRRH010000021">
    <property type="protein sequence ID" value="KAG7346176.1"/>
    <property type="molecule type" value="Genomic_DNA"/>
</dbReference>
<feature type="region of interest" description="Disordered" evidence="4">
    <location>
        <begin position="288"/>
        <end position="588"/>
    </location>
</feature>
<dbReference type="PANTHER" id="PTHR30265">
    <property type="entry name" value="RHO-INTERACTING TRANSCRIPTION TERMINATION FACTOR NUSG"/>
    <property type="match status" value="1"/>
</dbReference>
<feature type="compositionally biased region" description="Basic and acidic residues" evidence="4">
    <location>
        <begin position="531"/>
        <end position="564"/>
    </location>
</feature>
<feature type="compositionally biased region" description="Low complexity" evidence="4">
    <location>
        <begin position="699"/>
        <end position="713"/>
    </location>
</feature>
<protein>
    <submittedName>
        <fullName evidence="6">SAP domain containing protein</fullName>
    </submittedName>
</protein>
<dbReference type="OrthoDB" id="445357at2759"/>
<gene>
    <name evidence="6" type="ORF">IV203_005244</name>
</gene>
<dbReference type="Pfam" id="PF02037">
    <property type="entry name" value="SAP"/>
    <property type="match status" value="1"/>
</dbReference>
<feature type="compositionally biased region" description="Acidic residues" evidence="4">
    <location>
        <begin position="480"/>
        <end position="490"/>
    </location>
</feature>
<dbReference type="PANTHER" id="PTHR30265:SF4">
    <property type="entry name" value="KOW MOTIF FAMILY PROTEIN, EXPRESSED"/>
    <property type="match status" value="1"/>
</dbReference>
<feature type="compositionally biased region" description="Basic and acidic residues" evidence="4">
    <location>
        <begin position="327"/>
        <end position="378"/>
    </location>
</feature>
<sequence>MTRAFLPTASTGPSRNFDFPQKQSTTVSIVHPFSSSSSSSSSFTRLFADLWDRMKIEEDEEPNWYLLNCVAGLEMDLLQQCRMKCGALPDVVKFVAPTITKTRSHGAKRMVQDTKVKYQGYVFAKLRLTRDTYMAIQTLDLCRSWMGTINMKGYKKLPPAPLPLTEEEIENFDLENFKWLQDEPEIVSIAAAKNKERTVIMDTEDYDIEENRILNEIEEEVQNVYKGLKVEDMVKVISKGKFYNEDGIVRRLKEGMILIRFFTYGTVFDEWLDPSEVRKLTEAEILKGLGGPSAPITQQDLDGPRQNDRQREDRFDRRNEVGSFGGGRDRRQDRTERRFRNDSSGDDRGERDNWNWYQQKERRSREGGYSDGKEHIRGSADQGESRGNFWAEGDVDSQWGRNNNQQRNTNRRDQQRQPRENQRTQQYQDWSSFISKSTSPKSGNNKREPPSKEETDDFFASLMSDLSSSDSSGNSRSDYDFDDERSDDDFFASLMSEVNEDQSQPKSGSVSSSKAAGDDQNEDDDDFFASLEREIRGSTRESKPTNSRQETKKRKDVDVERQLDDIFAELSMEMQDTSSSSSFDSGEDDFFASLEMELASDLAEKKQGKPVTRNSDTPSLGADDDDFFASLEAELSEDLGRDTNRDTSNDDDFFASLETELGSVTTETMEDPAEEKKKEKTTTTRKTKADSSPPLAEQPKPNTATSSSTNSPKVIDVSALQDRTIPELKDMLRERGLKVSGKKAELIERLTTTATS</sequence>
<keyword evidence="1" id="KW-0889">Transcription antitermination</keyword>
<reference evidence="6" key="2">
    <citation type="submission" date="2021-04" db="EMBL/GenBank/DDBJ databases">
        <authorList>
            <person name="Podell S."/>
        </authorList>
    </citation>
    <scope>NUCLEOTIDE SEQUENCE</scope>
    <source>
        <strain evidence="6">Hildebrandi</strain>
    </source>
</reference>
<keyword evidence="3" id="KW-0804">Transcription</keyword>
<feature type="compositionally biased region" description="Low complexity" evidence="4">
    <location>
        <begin position="501"/>
        <end position="515"/>
    </location>
</feature>
<feature type="compositionally biased region" description="Low complexity" evidence="4">
    <location>
        <begin position="431"/>
        <end position="442"/>
    </location>
</feature>
<feature type="compositionally biased region" description="Basic and acidic residues" evidence="4">
    <location>
        <begin position="410"/>
        <end position="422"/>
    </location>
</feature>
<feature type="compositionally biased region" description="Basic and acidic residues" evidence="4">
    <location>
        <begin position="302"/>
        <end position="320"/>
    </location>
</feature>
<dbReference type="InterPro" id="IPR043425">
    <property type="entry name" value="NusG-like"/>
</dbReference>
<dbReference type="InterPro" id="IPR003034">
    <property type="entry name" value="SAP_dom"/>
</dbReference>
<keyword evidence="2" id="KW-0805">Transcription regulation</keyword>
<feature type="compositionally biased region" description="Basic and acidic residues" evidence="4">
    <location>
        <begin position="638"/>
        <end position="648"/>
    </location>
</feature>
<organism evidence="6 7">
    <name type="scientific">Nitzschia inconspicua</name>
    <dbReference type="NCBI Taxonomy" id="303405"/>
    <lineage>
        <taxon>Eukaryota</taxon>
        <taxon>Sar</taxon>
        <taxon>Stramenopiles</taxon>
        <taxon>Ochrophyta</taxon>
        <taxon>Bacillariophyta</taxon>
        <taxon>Bacillariophyceae</taxon>
        <taxon>Bacillariophycidae</taxon>
        <taxon>Bacillariales</taxon>
        <taxon>Bacillariaceae</taxon>
        <taxon>Nitzschia</taxon>
    </lineage>
</organism>
<dbReference type="PROSITE" id="PS50800">
    <property type="entry name" value="SAP"/>
    <property type="match status" value="1"/>
</dbReference>
<name>A0A9K3KMP5_9STRA</name>
<evidence type="ECO:0000256" key="3">
    <source>
        <dbReference type="ARBA" id="ARBA00023163"/>
    </source>
</evidence>
<feature type="domain" description="SAP" evidence="5">
    <location>
        <begin position="720"/>
        <end position="754"/>
    </location>
</feature>
<dbReference type="Proteomes" id="UP000693970">
    <property type="component" value="Unassembled WGS sequence"/>
</dbReference>
<evidence type="ECO:0000256" key="4">
    <source>
        <dbReference type="SAM" id="MobiDB-lite"/>
    </source>
</evidence>
<accession>A0A9K3KMP5</accession>
<evidence type="ECO:0000256" key="1">
    <source>
        <dbReference type="ARBA" id="ARBA00022814"/>
    </source>
</evidence>
<proteinExistence type="predicted"/>
<feature type="compositionally biased region" description="Low complexity" evidence="4">
    <location>
        <begin position="458"/>
        <end position="476"/>
    </location>
</feature>
<evidence type="ECO:0000313" key="7">
    <source>
        <dbReference type="Proteomes" id="UP000693970"/>
    </source>
</evidence>
<dbReference type="SMART" id="SM00513">
    <property type="entry name" value="SAP"/>
    <property type="match status" value="1"/>
</dbReference>
<evidence type="ECO:0000313" key="6">
    <source>
        <dbReference type="EMBL" id="KAG7346176.1"/>
    </source>
</evidence>